<dbReference type="OrthoDB" id="357677at2"/>
<dbReference type="Proteomes" id="UP000014541">
    <property type="component" value="Unassembled WGS sequence"/>
</dbReference>
<keyword evidence="2" id="KW-0813">Transport</keyword>
<dbReference type="AlphaFoldDB" id="S3KFB6"/>
<dbReference type="InterPro" id="IPR024989">
    <property type="entry name" value="MFS_assoc_dom"/>
</dbReference>
<comment type="subcellular location">
    <subcellularLocation>
        <location evidence="1">Cell inner membrane</location>
        <topology evidence="1">Multi-pass membrane protein</topology>
    </subcellularLocation>
</comment>
<dbReference type="SUPFAM" id="SSF103473">
    <property type="entry name" value="MFS general substrate transporter"/>
    <property type="match status" value="2"/>
</dbReference>
<keyword evidence="4" id="KW-0997">Cell inner membrane</keyword>
<feature type="transmembrane region" description="Helical" evidence="9">
    <location>
        <begin position="297"/>
        <end position="316"/>
    </location>
</feature>
<feature type="transmembrane region" description="Helical" evidence="9">
    <location>
        <begin position="245"/>
        <end position="277"/>
    </location>
</feature>
<dbReference type="HOGENOM" id="CLU_013133_6_1_12"/>
<evidence type="ECO:0000256" key="6">
    <source>
        <dbReference type="ARBA" id="ARBA00022989"/>
    </source>
</evidence>
<evidence type="ECO:0000313" key="12">
    <source>
        <dbReference type="Proteomes" id="UP000014541"/>
    </source>
</evidence>
<feature type="region of interest" description="Disordered" evidence="8">
    <location>
        <begin position="187"/>
        <end position="235"/>
    </location>
</feature>
<proteinExistence type="predicted"/>
<dbReference type="InterPro" id="IPR036259">
    <property type="entry name" value="MFS_trans_sf"/>
</dbReference>
<evidence type="ECO:0000313" key="11">
    <source>
        <dbReference type="EMBL" id="EPF30922.1"/>
    </source>
</evidence>
<feature type="compositionally biased region" description="Low complexity" evidence="8">
    <location>
        <begin position="201"/>
        <end position="220"/>
    </location>
</feature>
<evidence type="ECO:0000256" key="8">
    <source>
        <dbReference type="SAM" id="MobiDB-lite"/>
    </source>
</evidence>
<keyword evidence="3" id="KW-1003">Cell membrane</keyword>
<dbReference type="GO" id="GO:0030395">
    <property type="term" value="F:lactose binding"/>
    <property type="evidence" value="ECO:0007669"/>
    <property type="project" value="TreeGrafter"/>
</dbReference>
<feature type="domain" description="Major facilitator superfamily associated" evidence="10">
    <location>
        <begin position="8"/>
        <end position="420"/>
    </location>
</feature>
<name>S3KFB6_TREMA</name>
<feature type="transmembrane region" description="Helical" evidence="9">
    <location>
        <begin position="31"/>
        <end position="53"/>
    </location>
</feature>
<evidence type="ECO:0000256" key="7">
    <source>
        <dbReference type="ARBA" id="ARBA00023136"/>
    </source>
</evidence>
<dbReference type="EMBL" id="ATFF01000006">
    <property type="protein sequence ID" value="EPF30922.1"/>
    <property type="molecule type" value="Genomic_DNA"/>
</dbReference>
<organism evidence="11 12">
    <name type="scientific">Treponema maltophilum ATCC 51939</name>
    <dbReference type="NCBI Taxonomy" id="1125699"/>
    <lineage>
        <taxon>Bacteria</taxon>
        <taxon>Pseudomonadati</taxon>
        <taxon>Spirochaetota</taxon>
        <taxon>Spirochaetia</taxon>
        <taxon>Spirochaetales</taxon>
        <taxon>Treponemataceae</taxon>
        <taxon>Treponema</taxon>
    </lineage>
</organism>
<accession>S3KFB6</accession>
<evidence type="ECO:0000256" key="1">
    <source>
        <dbReference type="ARBA" id="ARBA00004429"/>
    </source>
</evidence>
<dbReference type="GO" id="GO:0005886">
    <property type="term" value="C:plasma membrane"/>
    <property type="evidence" value="ECO:0007669"/>
    <property type="project" value="UniProtKB-SubCell"/>
</dbReference>
<protein>
    <recommendedName>
        <fullName evidence="10">Major facilitator superfamily associated domain-containing protein</fullName>
    </recommendedName>
</protein>
<dbReference type="GO" id="GO:0015528">
    <property type="term" value="F:lactose:proton symporter activity"/>
    <property type="evidence" value="ECO:0007669"/>
    <property type="project" value="TreeGrafter"/>
</dbReference>
<feature type="transmembrane region" description="Helical" evidence="9">
    <location>
        <begin position="417"/>
        <end position="437"/>
    </location>
</feature>
<dbReference type="PANTHER" id="PTHR23522">
    <property type="entry name" value="BLL5896 PROTEIN"/>
    <property type="match status" value="1"/>
</dbReference>
<gene>
    <name evidence="11" type="ORF">HMPREF9194_01248</name>
</gene>
<evidence type="ECO:0000256" key="3">
    <source>
        <dbReference type="ARBA" id="ARBA00022475"/>
    </source>
</evidence>
<reference evidence="11 12" key="1">
    <citation type="submission" date="2013-04" db="EMBL/GenBank/DDBJ databases">
        <title>The Genome Sequence of Treponema maltophilum ATCC 51939.</title>
        <authorList>
            <consortium name="The Broad Institute Genomics Platform"/>
            <person name="Earl A."/>
            <person name="Ward D."/>
            <person name="Feldgarden M."/>
            <person name="Gevers D."/>
            <person name="Leonetti C."/>
            <person name="Blanton J.M."/>
            <person name="Dewhirst F.E."/>
            <person name="Izard J."/>
            <person name="Walker B."/>
            <person name="Young S."/>
            <person name="Zeng Q."/>
            <person name="Gargeya S."/>
            <person name="Fitzgerald M."/>
            <person name="Haas B."/>
            <person name="Abouelleil A."/>
            <person name="Allen A.W."/>
            <person name="Alvarado L."/>
            <person name="Arachchi H.M."/>
            <person name="Berlin A.M."/>
            <person name="Chapman S.B."/>
            <person name="Gainer-Dewar J."/>
            <person name="Goldberg J."/>
            <person name="Griggs A."/>
            <person name="Gujja S."/>
            <person name="Hansen M."/>
            <person name="Howarth C."/>
            <person name="Imamovic A."/>
            <person name="Ireland A."/>
            <person name="Larimer J."/>
            <person name="McCowan C."/>
            <person name="Murphy C."/>
            <person name="Pearson M."/>
            <person name="Poon T.W."/>
            <person name="Priest M."/>
            <person name="Roberts A."/>
            <person name="Saif S."/>
            <person name="Shea T."/>
            <person name="Sisk P."/>
            <person name="Sykes S."/>
            <person name="Wortman J."/>
            <person name="Nusbaum C."/>
            <person name="Birren B."/>
        </authorList>
    </citation>
    <scope>NUCLEOTIDE SEQUENCE [LARGE SCALE GENOMIC DNA]</scope>
    <source>
        <strain evidence="11 12">ATCC 51939</strain>
    </source>
</reference>
<evidence type="ECO:0000256" key="9">
    <source>
        <dbReference type="SAM" id="Phobius"/>
    </source>
</evidence>
<comment type="caution">
    <text evidence="11">The sequence shown here is derived from an EMBL/GenBank/DDBJ whole genome shotgun (WGS) entry which is preliminary data.</text>
</comment>
<dbReference type="PANTHER" id="PTHR23522:SF10">
    <property type="entry name" value="3-PHENYLPROPIONIC ACID TRANSPORTER-RELATED"/>
    <property type="match status" value="1"/>
</dbReference>
<evidence type="ECO:0000259" key="10">
    <source>
        <dbReference type="Pfam" id="PF12832"/>
    </source>
</evidence>
<dbReference type="RefSeq" id="WP_016525533.1">
    <property type="nucleotide sequence ID" value="NZ_KE332518.1"/>
</dbReference>
<feature type="transmembrane region" description="Helical" evidence="9">
    <location>
        <begin position="65"/>
        <end position="88"/>
    </location>
</feature>
<keyword evidence="12" id="KW-1185">Reference proteome</keyword>
<keyword evidence="7 9" id="KW-0472">Membrane</keyword>
<feature type="transmembrane region" description="Helical" evidence="9">
    <location>
        <begin position="328"/>
        <end position="350"/>
    </location>
</feature>
<feature type="transmembrane region" description="Helical" evidence="9">
    <location>
        <begin position="94"/>
        <end position="114"/>
    </location>
</feature>
<dbReference type="PATRIC" id="fig|1125699.3.peg.1266"/>
<feature type="transmembrane region" description="Helical" evidence="9">
    <location>
        <begin position="389"/>
        <end position="411"/>
    </location>
</feature>
<evidence type="ECO:0000256" key="5">
    <source>
        <dbReference type="ARBA" id="ARBA00022692"/>
    </source>
</evidence>
<feature type="compositionally biased region" description="Polar residues" evidence="8">
    <location>
        <begin position="187"/>
        <end position="200"/>
    </location>
</feature>
<dbReference type="eggNOG" id="COG2814">
    <property type="taxonomic scope" value="Bacteria"/>
</dbReference>
<feature type="transmembrane region" description="Helical" evidence="9">
    <location>
        <begin position="126"/>
        <end position="145"/>
    </location>
</feature>
<evidence type="ECO:0000256" key="2">
    <source>
        <dbReference type="ARBA" id="ARBA00022448"/>
    </source>
</evidence>
<feature type="transmembrane region" description="Helical" evidence="9">
    <location>
        <begin position="151"/>
        <end position="173"/>
    </location>
</feature>
<dbReference type="Pfam" id="PF12832">
    <property type="entry name" value="MFS_1_like"/>
    <property type="match status" value="1"/>
</dbReference>
<dbReference type="STRING" id="1125699.HMPREF9194_01248"/>
<keyword evidence="6 9" id="KW-1133">Transmembrane helix</keyword>
<keyword evidence="5 9" id="KW-0812">Transmembrane</keyword>
<sequence>MNMIVPSFFLFAVYAGITAWLPLFLRNMGYSVVHIGFLLAVFEVFGVIVPFFSGNIPAKNGKYGLFLFINGCVLALIPCVMFSLPLFALTALCLAVYASAIKAVIPVSDSFIGLQLGTKRDRYGRIRAVGSLGFVVANIVMQRFIHIDTISTFATVLWMTVPAVLFSLSLIVIPGIMTPLPPPSPNVTGTAQALQRSSDVTDTAPSEAAPAESADLAHAAGTPANRTGKPEKTELTEKPKIPRGFFGTIAGAFSLFFGQFSPYYWLVLALIFLTMFGQAPTNHFFSMYVREYLHSDAAGFLWVLSALSEIPFMFFSNRFIRRYGSVKLLLFCSAASSVRNLVYVCFPSVAGAAAAQLFNSVTFGLFHPAAVMFAAQHARRKEQYVLSQLLYSICAIGTAKILASALGGIVVHRFGYGFLYASYSAFPLAGILLFAVLNKRAKHAE</sequence>
<dbReference type="Gene3D" id="1.20.1250.20">
    <property type="entry name" value="MFS general substrate transporter like domains"/>
    <property type="match status" value="2"/>
</dbReference>
<evidence type="ECO:0000256" key="4">
    <source>
        <dbReference type="ARBA" id="ARBA00022519"/>
    </source>
</evidence>
<feature type="transmembrane region" description="Helical" evidence="9">
    <location>
        <begin position="356"/>
        <end position="377"/>
    </location>
</feature>